<sequence length="240" mass="26970">MEESWKHFAHGALSGAVGVTLSHPFDTIKTCIQDKKPKPTNFRGLYKGFTSPLFGVGLEKSIVFGVYTNTQKTLDKNRFAIPIAGAVSGFCASFIVTPVEKIKILLQTDQKVKMNQLTPKYLFHGLSATFTRETPGFAIYFSFYENMKQKIYGKNITTVGSFVLGGLAGSLAWCFIYPQDCIKTRMQAHNDNKKFMNVVREIYTEGGLSRFYKGFGYALMRAVPLHAGTFMTMELLKKYE</sequence>
<dbReference type="GO" id="GO:0016020">
    <property type="term" value="C:membrane"/>
    <property type="evidence" value="ECO:0007669"/>
    <property type="project" value="UniProtKB-SubCell"/>
</dbReference>
<evidence type="ECO:0000256" key="7">
    <source>
        <dbReference type="ARBA" id="ARBA00023136"/>
    </source>
</evidence>
<evidence type="ECO:0000256" key="1">
    <source>
        <dbReference type="ARBA" id="ARBA00004141"/>
    </source>
</evidence>
<reference evidence="9" key="1">
    <citation type="journal article" date="2017" name="Science">
        <title>Giant viruses with an expanded complement of translation system components.</title>
        <authorList>
            <person name="Schulz F."/>
            <person name="Yutin N."/>
            <person name="Ivanova N.N."/>
            <person name="Ortega D.R."/>
            <person name="Lee T.K."/>
            <person name="Vierheilig J."/>
            <person name="Daims H."/>
            <person name="Horn M."/>
            <person name="Wagner M."/>
            <person name="Jensen G.J."/>
            <person name="Kyrpides N.C."/>
            <person name="Koonin E.V."/>
            <person name="Woyke T."/>
        </authorList>
    </citation>
    <scope>NUCLEOTIDE SEQUENCE</scope>
    <source>
        <strain evidence="9">KNV1</strain>
    </source>
</reference>
<feature type="transmembrane region" description="Helical" evidence="8">
    <location>
        <begin position="79"/>
        <end position="100"/>
    </location>
</feature>
<evidence type="ECO:0000256" key="8">
    <source>
        <dbReference type="SAM" id="Phobius"/>
    </source>
</evidence>
<keyword evidence="6 8" id="KW-1133">Transmembrane helix</keyword>
<evidence type="ECO:0000256" key="6">
    <source>
        <dbReference type="ARBA" id="ARBA00022989"/>
    </source>
</evidence>
<accession>A0A1V0SK54</accession>
<evidence type="ECO:0000256" key="2">
    <source>
        <dbReference type="ARBA" id="ARBA00006375"/>
    </source>
</evidence>
<protein>
    <submittedName>
        <fullName evidence="9">Mitochondrial carrier protein</fullName>
    </submittedName>
</protein>
<organism evidence="9">
    <name type="scientific">Klosneuvirus KNV1</name>
    <dbReference type="NCBI Taxonomy" id="1977640"/>
    <lineage>
        <taxon>Viruses</taxon>
        <taxon>Varidnaviria</taxon>
        <taxon>Bamfordvirae</taxon>
        <taxon>Nucleocytoviricota</taxon>
        <taxon>Megaviricetes</taxon>
        <taxon>Imitervirales</taxon>
        <taxon>Mimiviridae</taxon>
        <taxon>Klosneuvirinae</taxon>
        <taxon>Klosneuvirus</taxon>
    </lineage>
</organism>
<evidence type="ECO:0000256" key="3">
    <source>
        <dbReference type="ARBA" id="ARBA00022448"/>
    </source>
</evidence>
<dbReference type="InterPro" id="IPR050567">
    <property type="entry name" value="Mitochondrial_Carrier"/>
</dbReference>
<name>A0A1V0SK54_9VIRU</name>
<keyword evidence="7 8" id="KW-0472">Membrane</keyword>
<gene>
    <name evidence="9" type="ORF">Klosneuvirus_3_264</name>
</gene>
<proteinExistence type="inferred from homology"/>
<feature type="transmembrane region" description="Helical" evidence="8">
    <location>
        <begin position="156"/>
        <end position="177"/>
    </location>
</feature>
<dbReference type="PROSITE" id="PS50920">
    <property type="entry name" value="SOLCAR"/>
    <property type="match status" value="3"/>
</dbReference>
<comment type="subcellular location">
    <subcellularLocation>
        <location evidence="1">Membrane</location>
        <topology evidence="1">Multi-pass membrane protein</topology>
    </subcellularLocation>
</comment>
<dbReference type="PANTHER" id="PTHR45624:SF10">
    <property type="entry name" value="SLC (SOLUTE CARRIER) HOMOLOG"/>
    <property type="match status" value="1"/>
</dbReference>
<keyword evidence="5" id="KW-0677">Repeat</keyword>
<dbReference type="PANTHER" id="PTHR45624">
    <property type="entry name" value="MITOCHONDRIAL BASIC AMINO ACIDS TRANSPORTER-RELATED"/>
    <property type="match status" value="1"/>
</dbReference>
<keyword evidence="3" id="KW-0813">Transport</keyword>
<evidence type="ECO:0000256" key="5">
    <source>
        <dbReference type="ARBA" id="ARBA00022737"/>
    </source>
</evidence>
<evidence type="ECO:0000256" key="4">
    <source>
        <dbReference type="ARBA" id="ARBA00022692"/>
    </source>
</evidence>
<dbReference type="Pfam" id="PF00153">
    <property type="entry name" value="Mito_carr"/>
    <property type="match status" value="3"/>
</dbReference>
<evidence type="ECO:0000313" key="9">
    <source>
        <dbReference type="EMBL" id="ARF12129.1"/>
    </source>
</evidence>
<dbReference type="InterPro" id="IPR018108">
    <property type="entry name" value="MCP_transmembrane"/>
</dbReference>
<dbReference type="Gene3D" id="1.50.40.10">
    <property type="entry name" value="Mitochondrial carrier domain"/>
    <property type="match status" value="1"/>
</dbReference>
<keyword evidence="4 8" id="KW-0812">Transmembrane</keyword>
<dbReference type="SUPFAM" id="SSF103506">
    <property type="entry name" value="Mitochondrial carrier"/>
    <property type="match status" value="1"/>
</dbReference>
<dbReference type="InterPro" id="IPR023395">
    <property type="entry name" value="MCP_dom_sf"/>
</dbReference>
<dbReference type="EMBL" id="KY684110">
    <property type="protein sequence ID" value="ARF12129.1"/>
    <property type="molecule type" value="Genomic_DNA"/>
</dbReference>
<dbReference type="GO" id="GO:0022857">
    <property type="term" value="F:transmembrane transporter activity"/>
    <property type="evidence" value="ECO:0007669"/>
    <property type="project" value="TreeGrafter"/>
</dbReference>
<comment type="similarity">
    <text evidence="2">Belongs to the mitochondrial carrier (TC 2.A.29) family.</text>
</comment>